<keyword evidence="5" id="KW-1185">Reference proteome</keyword>
<sequence length="192" mass="21705">MTSTQVQSHPRRFLFLLASSRAQGNTEQLARVAAQSLPAEFEQEWINLHDYDMPDFVDQRHAGDGDYPAPQGAMRELLDATLAATDLVFVTPLYWYSLPAAAKKYLDHWSGWMRVPGVDFKEKMRGHRLWNITVTADEDQSYAQALVESLGLTAGYMEMSWKGSLIGYGNRPGEVMQDVRALERAVNYFVVA</sequence>
<reference evidence="4 5" key="1">
    <citation type="submission" date="2020-08" db="EMBL/GenBank/DDBJ databases">
        <title>Novel species isolated from subtropical streams in China.</title>
        <authorList>
            <person name="Lu H."/>
        </authorList>
    </citation>
    <scope>NUCLEOTIDE SEQUENCE [LARGE SCALE GENOMIC DNA]</scope>
    <source>
        <strain evidence="4 5">KCTC 52442</strain>
    </source>
</reference>
<accession>A0ABR6XQ08</accession>
<name>A0ABR6XQ08_9BURK</name>
<dbReference type="InterPro" id="IPR003680">
    <property type="entry name" value="Flavodoxin_fold"/>
</dbReference>
<dbReference type="Proteomes" id="UP000643610">
    <property type="component" value="Unassembled WGS sequence"/>
</dbReference>
<feature type="domain" description="Flavodoxin-like fold" evidence="3">
    <location>
        <begin position="12"/>
        <end position="179"/>
    </location>
</feature>
<evidence type="ECO:0000313" key="4">
    <source>
        <dbReference type="EMBL" id="MBC3831554.1"/>
    </source>
</evidence>
<dbReference type="RefSeq" id="WP_186890604.1">
    <property type="nucleotide sequence ID" value="NZ_JACOFU010000003.1"/>
</dbReference>
<dbReference type="PANTHER" id="PTHR43278:SF4">
    <property type="entry name" value="NAD(P)H-DEPENDENT FMN-CONTAINING OXIDOREDUCTASE YWQN-RELATED"/>
    <property type="match status" value="1"/>
</dbReference>
<gene>
    <name evidence="4" type="ORF">H8K33_08530</name>
</gene>
<dbReference type="InterPro" id="IPR029039">
    <property type="entry name" value="Flavoprotein-like_sf"/>
</dbReference>
<dbReference type="Gene3D" id="3.40.50.360">
    <property type="match status" value="1"/>
</dbReference>
<organism evidence="4 5">
    <name type="scientific">Undibacterium amnicola</name>
    <dbReference type="NCBI Taxonomy" id="1834038"/>
    <lineage>
        <taxon>Bacteria</taxon>
        <taxon>Pseudomonadati</taxon>
        <taxon>Pseudomonadota</taxon>
        <taxon>Betaproteobacteria</taxon>
        <taxon>Burkholderiales</taxon>
        <taxon>Oxalobacteraceae</taxon>
        <taxon>Undibacterium</taxon>
    </lineage>
</organism>
<dbReference type="InterPro" id="IPR051796">
    <property type="entry name" value="ISF_SsuE-like"/>
</dbReference>
<keyword evidence="2" id="KW-0288">FMN</keyword>
<evidence type="ECO:0000256" key="1">
    <source>
        <dbReference type="ARBA" id="ARBA00022630"/>
    </source>
</evidence>
<dbReference type="EMBL" id="JACOFU010000003">
    <property type="protein sequence ID" value="MBC3831554.1"/>
    <property type="molecule type" value="Genomic_DNA"/>
</dbReference>
<comment type="caution">
    <text evidence="4">The sequence shown here is derived from an EMBL/GenBank/DDBJ whole genome shotgun (WGS) entry which is preliminary data.</text>
</comment>
<proteinExistence type="predicted"/>
<evidence type="ECO:0000313" key="5">
    <source>
        <dbReference type="Proteomes" id="UP000643610"/>
    </source>
</evidence>
<evidence type="ECO:0000259" key="3">
    <source>
        <dbReference type="Pfam" id="PF02525"/>
    </source>
</evidence>
<protein>
    <submittedName>
        <fullName evidence="4">NAD(P)H-dependent oxidoreductase</fullName>
    </submittedName>
</protein>
<evidence type="ECO:0000256" key="2">
    <source>
        <dbReference type="ARBA" id="ARBA00022643"/>
    </source>
</evidence>
<dbReference type="SUPFAM" id="SSF52218">
    <property type="entry name" value="Flavoproteins"/>
    <property type="match status" value="1"/>
</dbReference>
<dbReference type="Pfam" id="PF02525">
    <property type="entry name" value="Flavodoxin_2"/>
    <property type="match status" value="1"/>
</dbReference>
<dbReference type="PANTHER" id="PTHR43278">
    <property type="entry name" value="NAD(P)H-DEPENDENT FMN-CONTAINING OXIDOREDUCTASE YWQN-RELATED"/>
    <property type="match status" value="1"/>
</dbReference>
<keyword evidence="1" id="KW-0285">Flavoprotein</keyword>